<gene>
    <name evidence="1" type="ORF">METZ01_LOCUS329086</name>
</gene>
<dbReference type="AlphaFoldDB" id="A0A382PVY8"/>
<dbReference type="EMBL" id="UINC01109419">
    <property type="protein sequence ID" value="SVC76232.1"/>
    <property type="molecule type" value="Genomic_DNA"/>
</dbReference>
<feature type="non-terminal residue" evidence="1">
    <location>
        <position position="1"/>
    </location>
</feature>
<reference evidence="1" key="1">
    <citation type="submission" date="2018-05" db="EMBL/GenBank/DDBJ databases">
        <authorList>
            <person name="Lanie J.A."/>
            <person name="Ng W.-L."/>
            <person name="Kazmierczak K.M."/>
            <person name="Andrzejewski T.M."/>
            <person name="Davidsen T.M."/>
            <person name="Wayne K.J."/>
            <person name="Tettelin H."/>
            <person name="Glass J.I."/>
            <person name="Rusch D."/>
            <person name="Podicherti R."/>
            <person name="Tsui H.-C.T."/>
            <person name="Winkler M.E."/>
        </authorList>
    </citation>
    <scope>NUCLEOTIDE SEQUENCE</scope>
</reference>
<organism evidence="1">
    <name type="scientific">marine metagenome</name>
    <dbReference type="NCBI Taxonomy" id="408172"/>
    <lineage>
        <taxon>unclassified sequences</taxon>
        <taxon>metagenomes</taxon>
        <taxon>ecological metagenomes</taxon>
    </lineage>
</organism>
<evidence type="ECO:0000313" key="1">
    <source>
        <dbReference type="EMBL" id="SVC76232.1"/>
    </source>
</evidence>
<proteinExistence type="predicted"/>
<accession>A0A382PVY8</accession>
<sequence>VLMLFDLFKAPRLLSFAGFATSAKRYFVC</sequence>
<protein>
    <submittedName>
        <fullName evidence="1">Uncharacterized protein</fullName>
    </submittedName>
</protein>
<name>A0A382PVY8_9ZZZZ</name>